<dbReference type="OrthoDB" id="5351115at2759"/>
<feature type="compositionally biased region" description="Polar residues" evidence="1">
    <location>
        <begin position="536"/>
        <end position="554"/>
    </location>
</feature>
<gene>
    <name evidence="2" type="ORF">ALECFALPRED_005432</name>
</gene>
<comment type="caution">
    <text evidence="2">The sequence shown here is derived from an EMBL/GenBank/DDBJ whole genome shotgun (WGS) entry which is preliminary data.</text>
</comment>
<feature type="region of interest" description="Disordered" evidence="1">
    <location>
        <begin position="657"/>
        <end position="750"/>
    </location>
</feature>
<reference evidence="2" key="1">
    <citation type="submission" date="2021-03" db="EMBL/GenBank/DDBJ databases">
        <authorList>
            <person name="Tagirdzhanova G."/>
        </authorList>
    </citation>
    <scope>NUCLEOTIDE SEQUENCE</scope>
</reference>
<sequence>MIKERTPKTPASGRSIVRNHSPYCESTGPIVQEGFVAARIRALQGFSNQAQIVTRSHSPVTPCPSRWLHVYKSRSLPKPFLALKPVLTGTDMLATGTIKRCHTEILSKDHQKFASASVGSTRSSDIAPISQLKDQQSTLESSAQTRLYDRARVAQNPSPNLFADTAPSQYVQRNQDHITAATPSTPYVSRSEVDQVDDMPVENSPPPEKTILSSHAIQPDLVEPWSTWNCLPQAEDHDNYNSHEQALKSRGSIAEKLGSIVERGWVGGDAFGNTYGDESASHTRESIFHVRDATFDSGSNFLSEMARPTKMPSYNRALSVSIAEARSESQRSSGQDTPPHAKQKEPRKFVYPVSQKQMQGHAERNPAVKRTQRSSSGSGVQRLKTEFAPHTKNRRAWTLHHLDRSTSNHSQIQREASPPILPSYTRGHCISELDHESRKPPLSREGSTSQSGFDPSMLRDKQPRQDSAVILKITGSRRSSSNMKESTRPASRSTSFFKKFPWYKVALVDKQSVVSDLSKGGSGNDRISRSNRNVHHNPTSNQTELSQGVSNSHSLVEYGHEEDENAPRRKTPRDQGPTDQQAAGALTSYYKAFSQPSPQLMTSPQEMDERQVLGQIRKAPERPQASQATNPNITEERLLRNPHQVVKDVFGYAQSLTRAGPSDTQPRFPSQSGSMDASFESPFLGDVFRSPQSQWSEAKEHSRMRSYTSSYANSTRLRRDDRPEQGSYSSGTTRQEQESTASPNSSHALRSKVVNLSRKSLGTLADSLPASVQRSDQHGHVREEVKGRGKGIKKIQVTVTFDGAEDLEIEATLKKKERQEHWRTMA</sequence>
<evidence type="ECO:0000313" key="3">
    <source>
        <dbReference type="Proteomes" id="UP000664203"/>
    </source>
</evidence>
<feature type="region of interest" description="Disordered" evidence="1">
    <location>
        <begin position="323"/>
        <end position="491"/>
    </location>
</feature>
<feature type="compositionally biased region" description="Polar residues" evidence="1">
    <location>
        <begin position="705"/>
        <end position="715"/>
    </location>
</feature>
<protein>
    <submittedName>
        <fullName evidence="2">Uncharacterized protein</fullName>
    </submittedName>
</protein>
<feature type="compositionally biased region" description="Basic and acidic residues" evidence="1">
    <location>
        <begin position="429"/>
        <end position="439"/>
    </location>
</feature>
<feature type="region of interest" description="Disordered" evidence="1">
    <location>
        <begin position="767"/>
        <end position="790"/>
    </location>
</feature>
<dbReference type="EMBL" id="CAJPDR010000034">
    <property type="protein sequence ID" value="CAF9909260.1"/>
    <property type="molecule type" value="Genomic_DNA"/>
</dbReference>
<evidence type="ECO:0000256" key="1">
    <source>
        <dbReference type="SAM" id="MobiDB-lite"/>
    </source>
</evidence>
<organism evidence="2 3">
    <name type="scientific">Alectoria fallacina</name>
    <dbReference type="NCBI Taxonomy" id="1903189"/>
    <lineage>
        <taxon>Eukaryota</taxon>
        <taxon>Fungi</taxon>
        <taxon>Dikarya</taxon>
        <taxon>Ascomycota</taxon>
        <taxon>Pezizomycotina</taxon>
        <taxon>Lecanoromycetes</taxon>
        <taxon>OSLEUM clade</taxon>
        <taxon>Lecanoromycetidae</taxon>
        <taxon>Lecanorales</taxon>
        <taxon>Lecanorineae</taxon>
        <taxon>Parmeliaceae</taxon>
        <taxon>Alectoria</taxon>
    </lineage>
</organism>
<feature type="compositionally biased region" description="Polar residues" evidence="1">
    <location>
        <begin position="657"/>
        <end position="675"/>
    </location>
</feature>
<accession>A0A8H3IAM5</accession>
<feature type="region of interest" description="Disordered" evidence="1">
    <location>
        <begin position="515"/>
        <end position="581"/>
    </location>
</feature>
<dbReference type="Proteomes" id="UP000664203">
    <property type="component" value="Unassembled WGS sequence"/>
</dbReference>
<name>A0A8H3IAM5_9LECA</name>
<proteinExistence type="predicted"/>
<feature type="compositionally biased region" description="Polar residues" evidence="1">
    <location>
        <begin position="726"/>
        <end position="748"/>
    </location>
</feature>
<feature type="compositionally biased region" description="Basic and acidic residues" evidence="1">
    <location>
        <begin position="775"/>
        <end position="787"/>
    </location>
</feature>
<dbReference type="AlphaFoldDB" id="A0A8H3IAM5"/>
<keyword evidence="3" id="KW-1185">Reference proteome</keyword>
<feature type="compositionally biased region" description="Polar residues" evidence="1">
    <location>
        <begin position="476"/>
        <end position="491"/>
    </location>
</feature>
<evidence type="ECO:0000313" key="2">
    <source>
        <dbReference type="EMBL" id="CAF9909260.1"/>
    </source>
</evidence>